<evidence type="ECO:0000256" key="19">
    <source>
        <dbReference type="HAMAP-Rule" id="MF_00037"/>
    </source>
</evidence>
<dbReference type="EC" id="1.3.1.98" evidence="5 19"/>
<evidence type="ECO:0000256" key="16">
    <source>
        <dbReference type="ARBA" id="ARBA00023316"/>
    </source>
</evidence>
<dbReference type="InterPro" id="IPR036635">
    <property type="entry name" value="MurB_C_sf"/>
</dbReference>
<evidence type="ECO:0000256" key="13">
    <source>
        <dbReference type="ARBA" id="ARBA00022984"/>
    </source>
</evidence>
<sequence length="296" mass="31728">MREMPAPFLAPRTTLRVGGTAIAEIILERSEDLYLLPDRLKALGGTPLVLGAGSNILAQDGELPLVLIRPFFSDGPVIVGEHEGKVLVRAGAGVPMARLLRFCAVNGLSGLEGLVGIPGSVGGAVAMNAGSHGTETCKNIYNIQVFIDNTIQRINEDALQYGYRTLSINGKKNDFIVLEATFGLTVAERDGICNCMRHNFFKKKSKQPVTAWSAGCVFKNPTPEMSAGRLLDEAGFKGRQLGGMAFSTLHANFLINEGKGSATAALALLQEARQAVRQRFGIELEPEVRIVPCPLP</sequence>
<dbReference type="InterPro" id="IPR011601">
    <property type="entry name" value="MurB_C"/>
</dbReference>
<dbReference type="AlphaFoldDB" id="A0A212KJZ2"/>
<evidence type="ECO:0000256" key="17">
    <source>
        <dbReference type="ARBA" id="ARBA00031026"/>
    </source>
</evidence>
<dbReference type="Pfam" id="PF01565">
    <property type="entry name" value="FAD_binding_4"/>
    <property type="match status" value="1"/>
</dbReference>
<dbReference type="PANTHER" id="PTHR21071">
    <property type="entry name" value="UDP-N-ACETYLENOLPYRUVOYLGLUCOSAMINE REDUCTASE"/>
    <property type="match status" value="1"/>
</dbReference>
<keyword evidence="10 19" id="KW-0274">FAD</keyword>
<evidence type="ECO:0000256" key="1">
    <source>
        <dbReference type="ARBA" id="ARBA00001974"/>
    </source>
</evidence>
<comment type="function">
    <text evidence="2 19">Cell wall formation.</text>
</comment>
<comment type="cofactor">
    <cofactor evidence="1 19">
        <name>FAD</name>
        <dbReference type="ChEBI" id="CHEBI:57692"/>
    </cofactor>
</comment>
<evidence type="ECO:0000256" key="5">
    <source>
        <dbReference type="ARBA" id="ARBA00012518"/>
    </source>
</evidence>
<protein>
    <recommendedName>
        <fullName evidence="6 19">UDP-N-acetylenolpyruvoylglucosamine reductase</fullName>
        <ecNumber evidence="5 19">1.3.1.98</ecNumber>
    </recommendedName>
    <alternativeName>
        <fullName evidence="17 19">UDP-N-acetylmuramate dehydrogenase</fullName>
    </alternativeName>
</protein>
<dbReference type="Gene3D" id="3.30.43.10">
    <property type="entry name" value="Uridine Diphospho-n-acetylenolpyruvylglucosamine Reductase, domain 2"/>
    <property type="match status" value="1"/>
</dbReference>
<comment type="catalytic activity">
    <reaction evidence="18 19">
        <text>UDP-N-acetyl-alpha-D-muramate + NADP(+) = UDP-N-acetyl-3-O-(1-carboxyvinyl)-alpha-D-glucosamine + NADPH + H(+)</text>
        <dbReference type="Rhea" id="RHEA:12248"/>
        <dbReference type="ChEBI" id="CHEBI:15378"/>
        <dbReference type="ChEBI" id="CHEBI:57783"/>
        <dbReference type="ChEBI" id="CHEBI:58349"/>
        <dbReference type="ChEBI" id="CHEBI:68483"/>
        <dbReference type="ChEBI" id="CHEBI:70757"/>
        <dbReference type="EC" id="1.3.1.98"/>
    </reaction>
</comment>
<comment type="similarity">
    <text evidence="19">Belongs to the MurB family.</text>
</comment>
<comment type="subcellular location">
    <subcellularLocation>
        <location evidence="3 19">Cytoplasm</location>
    </subcellularLocation>
</comment>
<dbReference type="GO" id="GO:0051301">
    <property type="term" value="P:cell division"/>
    <property type="evidence" value="ECO:0007669"/>
    <property type="project" value="UniProtKB-KW"/>
</dbReference>
<dbReference type="PROSITE" id="PS51387">
    <property type="entry name" value="FAD_PCMH"/>
    <property type="match status" value="1"/>
</dbReference>
<dbReference type="GO" id="GO:0005829">
    <property type="term" value="C:cytosol"/>
    <property type="evidence" value="ECO:0007669"/>
    <property type="project" value="TreeGrafter"/>
</dbReference>
<evidence type="ECO:0000313" key="21">
    <source>
        <dbReference type="EMBL" id="SBW12004.1"/>
    </source>
</evidence>
<keyword evidence="9 19" id="KW-0285">Flavoprotein</keyword>
<proteinExistence type="inferred from homology"/>
<dbReference type="SUPFAM" id="SSF56194">
    <property type="entry name" value="Uridine diphospho-N-Acetylenolpyruvylglucosamine reductase, MurB, C-terminal domain"/>
    <property type="match status" value="1"/>
</dbReference>
<dbReference type="SUPFAM" id="SSF56176">
    <property type="entry name" value="FAD-binding/transporter-associated domain-like"/>
    <property type="match status" value="1"/>
</dbReference>
<dbReference type="InterPro" id="IPR003170">
    <property type="entry name" value="MurB"/>
</dbReference>
<evidence type="ECO:0000256" key="11">
    <source>
        <dbReference type="ARBA" id="ARBA00022857"/>
    </source>
</evidence>
<dbReference type="GO" id="GO:0071555">
    <property type="term" value="P:cell wall organization"/>
    <property type="evidence" value="ECO:0007669"/>
    <property type="project" value="UniProtKB-KW"/>
</dbReference>
<evidence type="ECO:0000256" key="10">
    <source>
        <dbReference type="ARBA" id="ARBA00022827"/>
    </source>
</evidence>
<keyword evidence="13 19" id="KW-0573">Peptidoglycan synthesis</keyword>
<accession>A0A212KJZ2</accession>
<dbReference type="EMBL" id="FLUP01000002">
    <property type="protein sequence ID" value="SBW12004.1"/>
    <property type="molecule type" value="Genomic_DNA"/>
</dbReference>
<evidence type="ECO:0000256" key="12">
    <source>
        <dbReference type="ARBA" id="ARBA00022960"/>
    </source>
</evidence>
<evidence type="ECO:0000256" key="15">
    <source>
        <dbReference type="ARBA" id="ARBA00023306"/>
    </source>
</evidence>
<dbReference type="GO" id="GO:0008762">
    <property type="term" value="F:UDP-N-acetylmuramate dehydrogenase activity"/>
    <property type="evidence" value="ECO:0007669"/>
    <property type="project" value="UniProtKB-UniRule"/>
</dbReference>
<dbReference type="GO" id="GO:0071949">
    <property type="term" value="F:FAD binding"/>
    <property type="evidence" value="ECO:0007669"/>
    <property type="project" value="InterPro"/>
</dbReference>
<feature type="active site" evidence="19">
    <location>
        <position position="287"/>
    </location>
</feature>
<feature type="domain" description="FAD-binding PCMH-type" evidence="20">
    <location>
        <begin position="17"/>
        <end position="187"/>
    </location>
</feature>
<dbReference type="Gene3D" id="3.30.465.10">
    <property type="match status" value="1"/>
</dbReference>
<name>A0A212KJZ2_9BACT</name>
<evidence type="ECO:0000256" key="14">
    <source>
        <dbReference type="ARBA" id="ARBA00023002"/>
    </source>
</evidence>
<dbReference type="NCBIfam" id="TIGR00179">
    <property type="entry name" value="murB"/>
    <property type="match status" value="1"/>
</dbReference>
<gene>
    <name evidence="19 21" type="primary">murB</name>
    <name evidence="21" type="ORF">KM92DES2_20278</name>
</gene>
<keyword evidence="12 19" id="KW-0133">Cell shape</keyword>
<evidence type="ECO:0000256" key="3">
    <source>
        <dbReference type="ARBA" id="ARBA00004496"/>
    </source>
</evidence>
<dbReference type="UniPathway" id="UPA00219"/>
<dbReference type="GO" id="GO:0009252">
    <property type="term" value="P:peptidoglycan biosynthetic process"/>
    <property type="evidence" value="ECO:0007669"/>
    <property type="project" value="UniProtKB-UniRule"/>
</dbReference>
<dbReference type="Gene3D" id="3.90.78.10">
    <property type="entry name" value="UDP-N-acetylenolpyruvoylglucosamine reductase, C-terminal domain"/>
    <property type="match status" value="1"/>
</dbReference>
<keyword evidence="16 19" id="KW-0961">Cell wall biogenesis/degradation</keyword>
<evidence type="ECO:0000256" key="4">
    <source>
        <dbReference type="ARBA" id="ARBA00004752"/>
    </source>
</evidence>
<keyword evidence="7 19" id="KW-0963">Cytoplasm</keyword>
<dbReference type="InterPro" id="IPR016167">
    <property type="entry name" value="FAD-bd_PCMH_sub1"/>
</dbReference>
<dbReference type="InterPro" id="IPR036318">
    <property type="entry name" value="FAD-bd_PCMH-like_sf"/>
</dbReference>
<comment type="pathway">
    <text evidence="4 19">Cell wall biogenesis; peptidoglycan biosynthesis.</text>
</comment>
<keyword evidence="14 19" id="KW-0560">Oxidoreductase</keyword>
<evidence type="ECO:0000256" key="18">
    <source>
        <dbReference type="ARBA" id="ARBA00048914"/>
    </source>
</evidence>
<keyword evidence="15 19" id="KW-0131">Cell cycle</keyword>
<dbReference type="InterPro" id="IPR016166">
    <property type="entry name" value="FAD-bd_PCMH"/>
</dbReference>
<evidence type="ECO:0000256" key="9">
    <source>
        <dbReference type="ARBA" id="ARBA00022630"/>
    </source>
</evidence>
<keyword evidence="8 19" id="KW-0132">Cell division</keyword>
<dbReference type="Pfam" id="PF02873">
    <property type="entry name" value="MurB_C"/>
    <property type="match status" value="1"/>
</dbReference>
<evidence type="ECO:0000256" key="2">
    <source>
        <dbReference type="ARBA" id="ARBA00003921"/>
    </source>
</evidence>
<organism evidence="21">
    <name type="scientific">uncultured Desulfovibrio sp</name>
    <dbReference type="NCBI Taxonomy" id="167968"/>
    <lineage>
        <taxon>Bacteria</taxon>
        <taxon>Pseudomonadati</taxon>
        <taxon>Thermodesulfobacteriota</taxon>
        <taxon>Desulfovibrionia</taxon>
        <taxon>Desulfovibrionales</taxon>
        <taxon>Desulfovibrionaceae</taxon>
        <taxon>Desulfovibrio</taxon>
        <taxon>environmental samples</taxon>
    </lineage>
</organism>
<evidence type="ECO:0000259" key="20">
    <source>
        <dbReference type="PROSITE" id="PS51387"/>
    </source>
</evidence>
<feature type="active site" evidence="19">
    <location>
        <position position="164"/>
    </location>
</feature>
<evidence type="ECO:0000256" key="8">
    <source>
        <dbReference type="ARBA" id="ARBA00022618"/>
    </source>
</evidence>
<reference evidence="21" key="1">
    <citation type="submission" date="2016-04" db="EMBL/GenBank/DDBJ databases">
        <authorList>
            <person name="Evans L.H."/>
            <person name="Alamgir A."/>
            <person name="Owens N."/>
            <person name="Weber N.D."/>
            <person name="Virtaneva K."/>
            <person name="Barbian K."/>
            <person name="Babar A."/>
            <person name="Rosenke K."/>
        </authorList>
    </citation>
    <scope>NUCLEOTIDE SEQUENCE</scope>
    <source>
        <strain evidence="21">92-2</strain>
    </source>
</reference>
<evidence type="ECO:0000256" key="6">
    <source>
        <dbReference type="ARBA" id="ARBA00015188"/>
    </source>
</evidence>
<evidence type="ECO:0000256" key="7">
    <source>
        <dbReference type="ARBA" id="ARBA00022490"/>
    </source>
</evidence>
<dbReference type="InterPro" id="IPR006094">
    <property type="entry name" value="Oxid_FAD_bind_N"/>
</dbReference>
<dbReference type="GO" id="GO:0008360">
    <property type="term" value="P:regulation of cell shape"/>
    <property type="evidence" value="ECO:0007669"/>
    <property type="project" value="UniProtKB-KW"/>
</dbReference>
<dbReference type="RefSeq" id="WP_192111933.1">
    <property type="nucleotide sequence ID" value="NZ_CABUEN010000002.1"/>
</dbReference>
<dbReference type="HAMAP" id="MF_00037">
    <property type="entry name" value="MurB"/>
    <property type="match status" value="1"/>
</dbReference>
<feature type="active site" description="Proton donor" evidence="19">
    <location>
        <position position="216"/>
    </location>
</feature>
<dbReference type="PANTHER" id="PTHR21071:SF4">
    <property type="entry name" value="UDP-N-ACETYLENOLPYRUVOYLGLUCOSAMINE REDUCTASE"/>
    <property type="match status" value="1"/>
</dbReference>
<dbReference type="InterPro" id="IPR016169">
    <property type="entry name" value="FAD-bd_PCMH_sub2"/>
</dbReference>
<keyword evidence="11 19" id="KW-0521">NADP</keyword>